<evidence type="ECO:0000313" key="3">
    <source>
        <dbReference type="Proteomes" id="UP000054653"/>
    </source>
</evidence>
<comment type="caution">
    <text evidence="2">The sequence shown here is derived from an EMBL/GenBank/DDBJ whole genome shotgun (WGS) entry which is preliminary data.</text>
</comment>
<proteinExistence type="predicted"/>
<feature type="compositionally biased region" description="Pro residues" evidence="1">
    <location>
        <begin position="1"/>
        <end position="11"/>
    </location>
</feature>
<dbReference type="EMBL" id="JYDI01000476">
    <property type="protein sequence ID" value="KRY44805.1"/>
    <property type="molecule type" value="Genomic_DNA"/>
</dbReference>
<organism evidence="2 3">
    <name type="scientific">Trichinella britovi</name>
    <name type="common">Parasitic roundworm</name>
    <dbReference type="NCBI Taxonomy" id="45882"/>
    <lineage>
        <taxon>Eukaryota</taxon>
        <taxon>Metazoa</taxon>
        <taxon>Ecdysozoa</taxon>
        <taxon>Nematoda</taxon>
        <taxon>Enoplea</taxon>
        <taxon>Dorylaimia</taxon>
        <taxon>Trichinellida</taxon>
        <taxon>Trichinellidae</taxon>
        <taxon>Trichinella</taxon>
    </lineage>
</organism>
<name>A0A0V1C6A7_TRIBR</name>
<dbReference type="AlphaFoldDB" id="A0A0V1C6A7"/>
<evidence type="ECO:0000256" key="1">
    <source>
        <dbReference type="SAM" id="MobiDB-lite"/>
    </source>
</evidence>
<dbReference type="OMA" id="HSAWATR"/>
<keyword evidence="3" id="KW-1185">Reference proteome</keyword>
<gene>
    <name evidence="2" type="ORF">T03_9987</name>
</gene>
<dbReference type="Proteomes" id="UP000054653">
    <property type="component" value="Unassembled WGS sequence"/>
</dbReference>
<protein>
    <submittedName>
        <fullName evidence="2">Uncharacterized protein</fullName>
    </submittedName>
</protein>
<feature type="region of interest" description="Disordered" evidence="1">
    <location>
        <begin position="1"/>
        <end position="47"/>
    </location>
</feature>
<sequence>MRESPAPPPGRPHGGTRSAQSGLPPARVPPSLHRSSAGHPGEADRIPPPVQMEILLKFLHRRGPIRSGDFCSRYSQRLYFPKATQDVVVRTFVFCQQDLSLRGLSRVGLSADEPAEAGLHRHGSAGCSSDSASRIFIRGTGTLSHLRFCRDSACGSGRHWLDPATKLWNRKRLHRGARLRLTRASNGSKPELYSSPFPLWPHSTSESREATTLVGCREPEDLGDILPDEGDFVPRDAEAIYQHVVSVRPVSAGADNLETTPGCASSGQKALMGLSGPWWSGRFPCGRRMQEPVVRLAKSVHSAWATRTAFSRPMAGL</sequence>
<evidence type="ECO:0000313" key="2">
    <source>
        <dbReference type="EMBL" id="KRY44805.1"/>
    </source>
</evidence>
<reference evidence="2 3" key="1">
    <citation type="submission" date="2015-01" db="EMBL/GenBank/DDBJ databases">
        <title>Evolution of Trichinella species and genotypes.</title>
        <authorList>
            <person name="Korhonen P.K."/>
            <person name="Edoardo P."/>
            <person name="Giuseppe L.R."/>
            <person name="Gasser R.B."/>
        </authorList>
    </citation>
    <scope>NUCLEOTIDE SEQUENCE [LARGE SCALE GENOMIC DNA]</scope>
    <source>
        <strain evidence="2">ISS120</strain>
    </source>
</reference>
<accession>A0A0V1C6A7</accession>